<dbReference type="InterPro" id="IPR045299">
    <property type="entry name" value="Complex1_LYR_NDUFA6_LYRM6"/>
</dbReference>
<keyword evidence="5" id="KW-0999">Mitochondrion inner membrane</keyword>
<evidence type="ECO:0000256" key="5">
    <source>
        <dbReference type="ARBA" id="ARBA00022792"/>
    </source>
</evidence>
<keyword evidence="8" id="KW-0472">Membrane</keyword>
<dbReference type="PANTHER" id="PTHR12964:SF0">
    <property type="entry name" value="NADH DEHYDROGENASE [UBIQUINONE] 1 ALPHA SUBCOMPLEX SUBUNIT 6"/>
    <property type="match status" value="1"/>
</dbReference>
<evidence type="ECO:0000256" key="3">
    <source>
        <dbReference type="ARBA" id="ARBA00022448"/>
    </source>
</evidence>
<name>A0A2T6ZRN5_TUBBO</name>
<proteinExistence type="inferred from homology"/>
<dbReference type="OrthoDB" id="14535at2759"/>
<comment type="similarity">
    <text evidence="2">Belongs to the complex I LYR family.</text>
</comment>
<comment type="caution">
    <text evidence="9">The sequence shown here is derived from an EMBL/GenBank/DDBJ whole genome shotgun (WGS) entry which is preliminary data.</text>
</comment>
<evidence type="ECO:0000256" key="4">
    <source>
        <dbReference type="ARBA" id="ARBA00022660"/>
    </source>
</evidence>
<protein>
    <recommendedName>
        <fullName evidence="11">NADH dehydrogenase, alpha subcomplex, subunit 6</fullName>
    </recommendedName>
</protein>
<keyword evidence="3" id="KW-0813">Transport</keyword>
<dbReference type="PANTHER" id="PTHR12964">
    <property type="entry name" value="NADH-UBIQUINONE OXIDOREDUCTASE B14 SUBUNIT"/>
    <property type="match status" value="1"/>
</dbReference>
<sequence length="123" mass="14764">MVINPTNLAKTTRVSTGWPDARSRVIRSYRDWQRAAPEIVKQYLLHFPPSAVRAKIRQEFERHRYVQQLPVVDMLITKSNMELQETMNYWKQIPHIMKYFRPEEDPRARVSSNFMNNFLEGRN</sequence>
<evidence type="ECO:0008006" key="11">
    <source>
        <dbReference type="Google" id="ProtNLM"/>
    </source>
</evidence>
<evidence type="ECO:0000256" key="8">
    <source>
        <dbReference type="ARBA" id="ARBA00023136"/>
    </source>
</evidence>
<gene>
    <name evidence="9" type="ORF">B9Z19DRAFT_1025708</name>
</gene>
<dbReference type="PIRSF" id="PIRSF006643">
    <property type="entry name" value="NDUA6"/>
    <property type="match status" value="1"/>
</dbReference>
<accession>A0A2T6ZRN5</accession>
<evidence type="ECO:0000313" key="9">
    <source>
        <dbReference type="EMBL" id="PUU78160.1"/>
    </source>
</evidence>
<dbReference type="CDD" id="cd20266">
    <property type="entry name" value="Complex1_LYR_NDUFA6_LYRM6"/>
    <property type="match status" value="1"/>
</dbReference>
<keyword evidence="6" id="KW-0249">Electron transport</keyword>
<keyword evidence="4" id="KW-0679">Respiratory chain</keyword>
<dbReference type="InterPro" id="IPR016488">
    <property type="entry name" value="NADH_Ub_cplx-1_asu_su-6"/>
</dbReference>
<evidence type="ECO:0000256" key="6">
    <source>
        <dbReference type="ARBA" id="ARBA00022982"/>
    </source>
</evidence>
<dbReference type="GO" id="GO:0045271">
    <property type="term" value="C:respiratory chain complex I"/>
    <property type="evidence" value="ECO:0007669"/>
    <property type="project" value="InterPro"/>
</dbReference>
<dbReference type="STRING" id="42251.A0A2T6ZRN5"/>
<reference evidence="9 10" key="1">
    <citation type="submission" date="2017-04" db="EMBL/GenBank/DDBJ databases">
        <title>Draft genome sequence of Tuber borchii Vittad., a whitish edible truffle.</title>
        <authorList>
            <consortium name="DOE Joint Genome Institute"/>
            <person name="Murat C."/>
            <person name="Kuo A."/>
            <person name="Barry K.W."/>
            <person name="Clum A."/>
            <person name="Dockter R.B."/>
            <person name="Fauchery L."/>
            <person name="Iotti M."/>
            <person name="Kohler A."/>
            <person name="Labutti K."/>
            <person name="Lindquist E.A."/>
            <person name="Lipzen A."/>
            <person name="Ohm R.A."/>
            <person name="Wang M."/>
            <person name="Grigoriev I.V."/>
            <person name="Zambonelli A."/>
            <person name="Martin F.M."/>
        </authorList>
    </citation>
    <scope>NUCLEOTIDE SEQUENCE [LARGE SCALE GENOMIC DNA]</scope>
    <source>
        <strain evidence="9 10">Tbo3840</strain>
    </source>
</reference>
<evidence type="ECO:0000256" key="2">
    <source>
        <dbReference type="ARBA" id="ARBA00009508"/>
    </source>
</evidence>
<dbReference type="AlphaFoldDB" id="A0A2T6ZRN5"/>
<comment type="subcellular location">
    <subcellularLocation>
        <location evidence="1">Mitochondrion inner membrane</location>
        <topology evidence="1">Peripheral membrane protein</topology>
        <orientation evidence="1">Matrix side</orientation>
    </subcellularLocation>
</comment>
<evidence type="ECO:0000313" key="10">
    <source>
        <dbReference type="Proteomes" id="UP000244722"/>
    </source>
</evidence>
<keyword evidence="7" id="KW-0496">Mitochondrion</keyword>
<dbReference type="GO" id="GO:0006979">
    <property type="term" value="P:response to oxidative stress"/>
    <property type="evidence" value="ECO:0007669"/>
    <property type="project" value="TreeGrafter"/>
</dbReference>
<organism evidence="9 10">
    <name type="scientific">Tuber borchii</name>
    <name type="common">White truffle</name>
    <dbReference type="NCBI Taxonomy" id="42251"/>
    <lineage>
        <taxon>Eukaryota</taxon>
        <taxon>Fungi</taxon>
        <taxon>Dikarya</taxon>
        <taxon>Ascomycota</taxon>
        <taxon>Pezizomycotina</taxon>
        <taxon>Pezizomycetes</taxon>
        <taxon>Pezizales</taxon>
        <taxon>Tuberaceae</taxon>
        <taxon>Tuber</taxon>
    </lineage>
</organism>
<dbReference type="EMBL" id="NESQ01000128">
    <property type="protein sequence ID" value="PUU78160.1"/>
    <property type="molecule type" value="Genomic_DNA"/>
</dbReference>
<dbReference type="GO" id="GO:0005743">
    <property type="term" value="C:mitochondrial inner membrane"/>
    <property type="evidence" value="ECO:0007669"/>
    <property type="project" value="UniProtKB-SubCell"/>
</dbReference>
<dbReference type="Proteomes" id="UP000244722">
    <property type="component" value="Unassembled WGS sequence"/>
</dbReference>
<keyword evidence="10" id="KW-1185">Reference proteome</keyword>
<evidence type="ECO:0000256" key="1">
    <source>
        <dbReference type="ARBA" id="ARBA00004443"/>
    </source>
</evidence>
<evidence type="ECO:0000256" key="7">
    <source>
        <dbReference type="ARBA" id="ARBA00023128"/>
    </source>
</evidence>